<reference evidence="1 2" key="1">
    <citation type="submission" date="2019-04" db="EMBL/GenBank/DDBJ databases">
        <title>Microbes associate with the intestines of laboratory mice.</title>
        <authorList>
            <person name="Navarre W."/>
            <person name="Wong E."/>
            <person name="Huang K."/>
            <person name="Tropini C."/>
            <person name="Ng K."/>
            <person name="Yu B."/>
        </authorList>
    </citation>
    <scope>NUCLEOTIDE SEQUENCE [LARGE SCALE GENOMIC DNA]</scope>
    <source>
        <strain evidence="1 2">NM63_1-25</strain>
    </source>
</reference>
<comment type="caution">
    <text evidence="1">The sequence shown here is derived from an EMBL/GenBank/DDBJ whole genome shotgun (WGS) entry which is preliminary data.</text>
</comment>
<dbReference type="InterPro" id="IPR027417">
    <property type="entry name" value="P-loop_NTPase"/>
</dbReference>
<dbReference type="InterPro" id="IPR056955">
    <property type="entry name" value="ORC-CDC6-like"/>
</dbReference>
<dbReference type="RefSeq" id="WP_136000469.1">
    <property type="nucleotide sequence ID" value="NZ_SRYX01000103.1"/>
</dbReference>
<proteinExistence type="predicted"/>
<evidence type="ECO:0000313" key="2">
    <source>
        <dbReference type="Proteomes" id="UP000309566"/>
    </source>
</evidence>
<dbReference type="Pfam" id="PF24389">
    <property type="entry name" value="ORC-CDC6-like"/>
    <property type="match status" value="1"/>
</dbReference>
<dbReference type="AlphaFoldDB" id="A0A4S2CE62"/>
<dbReference type="Proteomes" id="UP000309566">
    <property type="component" value="Unassembled WGS sequence"/>
</dbReference>
<gene>
    <name evidence="1" type="ORF">E5353_17205</name>
</gene>
<sequence>MVNNPFDITKAVDYTDAEIYKYWVDLGNENQGFEGLIKPDTLMPMIIVGSKGSGKTHVMKYFSYELQKIRCMAQSASMQEELAREKFIGIYIRCSGFNSDKFSGKGVSSELWSILHSYFWELWVGERLVNVLIDLLNSGSLEGVNETEIVHDILGMFLKPKAGIGTFKELNSYLLDLQRDVDYQVQNFMFMGQECPQIEVLLNTAKLTYDIPALLKRKISFFKNKYILYLIDELENFSADQQQLIQTLIREKPVACTFRVGTRPYGIRTFKTLRGVEENHDGSEFEGVILDEFLRNYKYYPEYVTKILENRLRNSGISLPRDFRLKDLFAEQSNAEILEMVAAKKDKQSRSYMNKLKVDLRKLPLSEEDITSILENIAYPNNILVERTSVMLMYSAIKENKDSPTELLEVSREISRSAYAYSGSKCKDTLHATKLDKFKQDLIDNLAREGRVDIPYNGLEKLIDLSCGTPRTILCLLKAAFNNQYFNTGKVPFEEGRKLSVKSQRIGIESTHDWFFEENRIPSVAHARATDAVMRIGDYLRSVRFSDLPPQCSINIFTLNASELSPKARDVFELLLSYSYIVQTDERRQINSDNKTHVYRLNTIFSPKYELALSKRGAINLSVADAELFFNIEKKDEYEKFVTNKLRGYNFPFGGKKEQSQLLFDLF</sequence>
<evidence type="ECO:0000313" key="1">
    <source>
        <dbReference type="EMBL" id="TGY25843.1"/>
    </source>
</evidence>
<dbReference type="Gene3D" id="3.40.50.300">
    <property type="entry name" value="P-loop containing nucleotide triphosphate hydrolases"/>
    <property type="match status" value="1"/>
</dbReference>
<name>A0A4S2CE62_9BACE</name>
<accession>A0A4S2CE62</accession>
<organism evidence="1 2">
    <name type="scientific">Bacteroides caecimuris</name>
    <dbReference type="NCBI Taxonomy" id="1796613"/>
    <lineage>
        <taxon>Bacteria</taxon>
        <taxon>Pseudomonadati</taxon>
        <taxon>Bacteroidota</taxon>
        <taxon>Bacteroidia</taxon>
        <taxon>Bacteroidales</taxon>
        <taxon>Bacteroidaceae</taxon>
        <taxon>Bacteroides</taxon>
    </lineage>
</organism>
<dbReference type="SUPFAM" id="SSF52540">
    <property type="entry name" value="P-loop containing nucleoside triphosphate hydrolases"/>
    <property type="match status" value="1"/>
</dbReference>
<protein>
    <submittedName>
        <fullName evidence="1">Uncharacterized protein</fullName>
    </submittedName>
</protein>
<dbReference type="EMBL" id="SRYX01000103">
    <property type="protein sequence ID" value="TGY25843.1"/>
    <property type="molecule type" value="Genomic_DNA"/>
</dbReference>